<gene>
    <name evidence="1" type="ORF">SMD44_00886</name>
</gene>
<dbReference type="InterPro" id="IPR023198">
    <property type="entry name" value="PGP-like_dom2"/>
</dbReference>
<keyword evidence="1" id="KW-0378">Hydrolase</keyword>
<dbReference type="AlphaFoldDB" id="A0A1Z1W4X6"/>
<dbReference type="SUPFAM" id="SSF56784">
    <property type="entry name" value="HAD-like"/>
    <property type="match status" value="1"/>
</dbReference>
<keyword evidence="2" id="KW-1185">Reference proteome</keyword>
<sequence length="240" mass="25750">MGDRCWVRAGMEGAAMARLVLWDIDHTLISTRGVGRELSAAAFEQALGVPMREQAKIDGVTEPVIFRETAKLHGITTSRSDFERFAEALAEQHLRHVGELRERGHALPGAAAALDALDAAGVRQVVVSGNIRRVAEIKLQVFGLDRHIDWEAGAYGEDDEVRAEMVRIALQRSGAEASDAVLIGDTPADVEGGLTNGVRVIAVASGRSDETELRAAGADSVLPDLQQVEMLVKLVLGEDP</sequence>
<proteinExistence type="predicted"/>
<dbReference type="PANTHER" id="PTHR43434">
    <property type="entry name" value="PHOSPHOGLYCOLATE PHOSPHATASE"/>
    <property type="match status" value="1"/>
</dbReference>
<dbReference type="GO" id="GO:0006281">
    <property type="term" value="P:DNA repair"/>
    <property type="evidence" value="ECO:0007669"/>
    <property type="project" value="TreeGrafter"/>
</dbReference>
<accession>A0A1Z1W4X6</accession>
<evidence type="ECO:0000313" key="1">
    <source>
        <dbReference type="EMBL" id="ARX81488.1"/>
    </source>
</evidence>
<dbReference type="Gene3D" id="3.40.50.1000">
    <property type="entry name" value="HAD superfamily/HAD-like"/>
    <property type="match status" value="1"/>
</dbReference>
<evidence type="ECO:0000313" key="2">
    <source>
        <dbReference type="Proteomes" id="UP000195880"/>
    </source>
</evidence>
<dbReference type="PANTHER" id="PTHR43434:SF1">
    <property type="entry name" value="PHOSPHOGLYCOLATE PHOSPHATASE"/>
    <property type="match status" value="1"/>
</dbReference>
<dbReference type="Pfam" id="PF12710">
    <property type="entry name" value="HAD"/>
    <property type="match status" value="1"/>
</dbReference>
<reference evidence="1 2" key="1">
    <citation type="submission" date="2017-05" db="EMBL/GenBank/DDBJ databases">
        <title>Streptomyces alboflavus Genome sequencing and assembly.</title>
        <authorList>
            <person name="Wang Y."/>
            <person name="Du B."/>
            <person name="Ding Y."/>
            <person name="Liu H."/>
            <person name="Hou Q."/>
            <person name="Liu K."/>
            <person name="Wang C."/>
            <person name="Yao L."/>
        </authorList>
    </citation>
    <scope>NUCLEOTIDE SEQUENCE [LARGE SCALE GENOMIC DNA]</scope>
    <source>
        <strain evidence="1 2">MDJK44</strain>
    </source>
</reference>
<dbReference type="Gene3D" id="1.10.150.240">
    <property type="entry name" value="Putative phosphatase, domain 2"/>
    <property type="match status" value="1"/>
</dbReference>
<dbReference type="InterPro" id="IPR050155">
    <property type="entry name" value="HAD-like_hydrolase_sf"/>
</dbReference>
<dbReference type="InterPro" id="IPR023214">
    <property type="entry name" value="HAD_sf"/>
</dbReference>
<dbReference type="KEGG" id="salf:SMD44_00886"/>
<dbReference type="InterPro" id="IPR036412">
    <property type="entry name" value="HAD-like_sf"/>
</dbReference>
<dbReference type="SFLD" id="SFLDS00003">
    <property type="entry name" value="Haloacid_Dehalogenase"/>
    <property type="match status" value="1"/>
</dbReference>
<organism evidence="1 2">
    <name type="scientific">Streptomyces alboflavus</name>
    <dbReference type="NCBI Taxonomy" id="67267"/>
    <lineage>
        <taxon>Bacteria</taxon>
        <taxon>Bacillati</taxon>
        <taxon>Actinomycetota</taxon>
        <taxon>Actinomycetes</taxon>
        <taxon>Kitasatosporales</taxon>
        <taxon>Streptomycetaceae</taxon>
        <taxon>Streptomyces</taxon>
    </lineage>
</organism>
<dbReference type="GO" id="GO:0005829">
    <property type="term" value="C:cytosol"/>
    <property type="evidence" value="ECO:0007669"/>
    <property type="project" value="TreeGrafter"/>
</dbReference>
<dbReference type="GO" id="GO:0008967">
    <property type="term" value="F:phosphoglycolate phosphatase activity"/>
    <property type="evidence" value="ECO:0007669"/>
    <property type="project" value="TreeGrafter"/>
</dbReference>
<dbReference type="SFLD" id="SFLDG01129">
    <property type="entry name" value="C1.5:_HAD__Beta-PGM__Phosphata"/>
    <property type="match status" value="1"/>
</dbReference>
<name>A0A1Z1W4X6_9ACTN</name>
<dbReference type="Proteomes" id="UP000195880">
    <property type="component" value="Chromosome"/>
</dbReference>
<protein>
    <submittedName>
        <fullName evidence="1">Haloacid dehalogenase-like hydrolase</fullName>
    </submittedName>
</protein>
<dbReference type="EMBL" id="CP021748">
    <property type="protein sequence ID" value="ARX81488.1"/>
    <property type="molecule type" value="Genomic_DNA"/>
</dbReference>